<dbReference type="Pfam" id="PF12146">
    <property type="entry name" value="Hydrolase_4"/>
    <property type="match status" value="1"/>
</dbReference>
<proteinExistence type="predicted"/>
<keyword evidence="3" id="KW-1185">Reference proteome</keyword>
<evidence type="ECO:0000313" key="3">
    <source>
        <dbReference type="Proteomes" id="UP001196068"/>
    </source>
</evidence>
<dbReference type="SUPFAM" id="SSF53474">
    <property type="entry name" value="alpha/beta-Hydrolases"/>
    <property type="match status" value="1"/>
</dbReference>
<gene>
    <name evidence="2" type="ORF">GXW79_19945</name>
</gene>
<organism evidence="2 3">
    <name type="scientific">Plastoroseomonas arctica</name>
    <dbReference type="NCBI Taxonomy" id="1509237"/>
    <lineage>
        <taxon>Bacteria</taxon>
        <taxon>Pseudomonadati</taxon>
        <taxon>Pseudomonadota</taxon>
        <taxon>Alphaproteobacteria</taxon>
        <taxon>Acetobacterales</taxon>
        <taxon>Acetobacteraceae</taxon>
        <taxon>Plastoroseomonas</taxon>
    </lineage>
</organism>
<feature type="domain" description="Serine aminopeptidase S33" evidence="1">
    <location>
        <begin position="75"/>
        <end position="177"/>
    </location>
</feature>
<dbReference type="RefSeq" id="WP_211876221.1">
    <property type="nucleotide sequence ID" value="NZ_JAAEDH010000032.1"/>
</dbReference>
<protein>
    <submittedName>
        <fullName evidence="2">Alpha/beta hydrolase</fullName>
    </submittedName>
</protein>
<reference evidence="2" key="1">
    <citation type="submission" date="2020-01" db="EMBL/GenBank/DDBJ databases">
        <authorList>
            <person name="Rat A."/>
        </authorList>
    </citation>
    <scope>NUCLEOTIDE SEQUENCE</scope>
    <source>
        <strain evidence="2">LMG 28251</strain>
    </source>
</reference>
<dbReference type="Proteomes" id="UP001196068">
    <property type="component" value="Unassembled WGS sequence"/>
</dbReference>
<dbReference type="InterPro" id="IPR022742">
    <property type="entry name" value="Hydrolase_4"/>
</dbReference>
<dbReference type="PANTHER" id="PTHR12277">
    <property type="entry name" value="ALPHA/BETA HYDROLASE DOMAIN-CONTAINING PROTEIN"/>
    <property type="match status" value="1"/>
</dbReference>
<sequence>MHPIAWALAATLLILVLGVGAVRLLQDRFIYAPTREAPELDEPALARVSAGTITTEDGLRLLTWSMPPQRADAPVVLYLHGNGGNLGDRRRRLGRFAALGWGAQMVEWRGYGGNAGHPSEAGLLRDARAGLAALQAQGHAAGRIVVWGESLGTAVAVALAAERHGAIGAVVLELPFTSLLDLAALHFPWLPAPRLLLRDRFDSLATIPGVTVPVLILSGERDILVPPWMGEALEGAATAPVERWVKPDAGHEELTTEGGFAVVTEFLARRLDLR</sequence>
<dbReference type="Gene3D" id="3.40.50.1820">
    <property type="entry name" value="alpha/beta hydrolase"/>
    <property type="match status" value="1"/>
</dbReference>
<accession>A0AAF1KQB0</accession>
<reference evidence="2" key="2">
    <citation type="journal article" date="2021" name="Syst. Appl. Microbiol.">
        <title>Roseomonas hellenica sp. nov., isolated from roots of wild-growing Alkanna tinctoria.</title>
        <authorList>
            <person name="Rat A."/>
            <person name="Naranjo H.D."/>
            <person name="Lebbe L."/>
            <person name="Cnockaert M."/>
            <person name="Krigas N."/>
            <person name="Grigoriadou K."/>
            <person name="Maloupa E."/>
            <person name="Willems A."/>
        </authorList>
    </citation>
    <scope>NUCLEOTIDE SEQUENCE</scope>
    <source>
        <strain evidence="2">LMG 28251</strain>
    </source>
</reference>
<dbReference type="AlphaFoldDB" id="A0AAF1KQB0"/>
<comment type="caution">
    <text evidence="2">The sequence shown here is derived from an EMBL/GenBank/DDBJ whole genome shotgun (WGS) entry which is preliminary data.</text>
</comment>
<dbReference type="InterPro" id="IPR029058">
    <property type="entry name" value="AB_hydrolase_fold"/>
</dbReference>
<dbReference type="EMBL" id="JAAEDH010000032">
    <property type="protein sequence ID" value="MBR0657358.1"/>
    <property type="molecule type" value="Genomic_DNA"/>
</dbReference>
<evidence type="ECO:0000259" key="1">
    <source>
        <dbReference type="Pfam" id="PF12146"/>
    </source>
</evidence>
<keyword evidence="2" id="KW-0378">Hydrolase</keyword>
<evidence type="ECO:0000313" key="2">
    <source>
        <dbReference type="EMBL" id="MBR0657358.1"/>
    </source>
</evidence>
<dbReference type="PANTHER" id="PTHR12277:SF81">
    <property type="entry name" value="PROTEIN ABHD13"/>
    <property type="match status" value="1"/>
</dbReference>
<dbReference type="GO" id="GO:0016787">
    <property type="term" value="F:hydrolase activity"/>
    <property type="evidence" value="ECO:0007669"/>
    <property type="project" value="UniProtKB-KW"/>
</dbReference>
<name>A0AAF1KQB0_9PROT</name>